<dbReference type="GO" id="GO:0016758">
    <property type="term" value="F:hexosyltransferase activity"/>
    <property type="evidence" value="ECO:0007669"/>
    <property type="project" value="UniProtKB-ARBA"/>
</dbReference>
<dbReference type="PANTHER" id="PTHR22916:SF3">
    <property type="entry name" value="UDP-GLCNAC:BETAGAL BETA-1,3-N-ACETYLGLUCOSAMINYLTRANSFERASE-LIKE PROTEIN 1"/>
    <property type="match status" value="1"/>
</dbReference>
<dbReference type="InterPro" id="IPR001173">
    <property type="entry name" value="Glyco_trans_2-like"/>
</dbReference>
<dbReference type="EMBL" id="CP071793">
    <property type="protein sequence ID" value="QTD54206.1"/>
    <property type="molecule type" value="Genomic_DNA"/>
</dbReference>
<name>A0A8A4TW72_SULCO</name>
<gene>
    <name evidence="2" type="ORF">J3U87_17305</name>
</gene>
<keyword evidence="3" id="KW-1185">Reference proteome</keyword>
<dbReference type="InterPro" id="IPR029044">
    <property type="entry name" value="Nucleotide-diphossugar_trans"/>
</dbReference>
<evidence type="ECO:0000259" key="1">
    <source>
        <dbReference type="Pfam" id="PF00535"/>
    </source>
</evidence>
<reference evidence="2" key="1">
    <citation type="submission" date="2021-03" db="EMBL/GenBank/DDBJ databases">
        <title>Acanthopleuribacteraceae sp. M133.</title>
        <authorList>
            <person name="Wang G."/>
        </authorList>
    </citation>
    <scope>NUCLEOTIDE SEQUENCE</scope>
    <source>
        <strain evidence="2">M133</strain>
    </source>
</reference>
<sequence length="253" mass="29099">MQPKVSVVMTVFNRQDYLGQAVQSVLAQTFPDFELIIVDDGSTDASPLIAQRFALRDSRIQFEARPHRGRIPALADAMELATGDYVGWVDSDDLLEPEALAETVRFLERHHHVGLVYTDYLDIDDEGHVLGIGSRCRVPFSHHGLLRTFMTFHFRLFRRSLFDQIGGLTDAVPMAEDYDFCLRASEVARFGRIRKPLYRYRKHANRVTDTHRLAQIHGAKEAIRRALARRGLDAQWNLHLELRGQFELRRKSS</sequence>
<proteinExistence type="predicted"/>
<dbReference type="Pfam" id="PF00535">
    <property type="entry name" value="Glycos_transf_2"/>
    <property type="match status" value="1"/>
</dbReference>
<protein>
    <submittedName>
        <fullName evidence="2">Glycosyltransferase</fullName>
    </submittedName>
</protein>
<dbReference type="RefSeq" id="WP_237384303.1">
    <property type="nucleotide sequence ID" value="NZ_CP071793.1"/>
</dbReference>
<evidence type="ECO:0000313" key="3">
    <source>
        <dbReference type="Proteomes" id="UP000663929"/>
    </source>
</evidence>
<dbReference type="Proteomes" id="UP000663929">
    <property type="component" value="Chromosome"/>
</dbReference>
<dbReference type="SUPFAM" id="SSF53448">
    <property type="entry name" value="Nucleotide-diphospho-sugar transferases"/>
    <property type="match status" value="1"/>
</dbReference>
<dbReference type="PANTHER" id="PTHR22916">
    <property type="entry name" value="GLYCOSYLTRANSFERASE"/>
    <property type="match status" value="1"/>
</dbReference>
<dbReference type="Gene3D" id="3.90.550.10">
    <property type="entry name" value="Spore Coat Polysaccharide Biosynthesis Protein SpsA, Chain A"/>
    <property type="match status" value="1"/>
</dbReference>
<accession>A0A8A4TW72</accession>
<dbReference type="AlphaFoldDB" id="A0A8A4TW72"/>
<evidence type="ECO:0000313" key="2">
    <source>
        <dbReference type="EMBL" id="QTD54206.1"/>
    </source>
</evidence>
<dbReference type="KEGG" id="scor:J3U87_17305"/>
<feature type="domain" description="Glycosyltransferase 2-like" evidence="1">
    <location>
        <begin position="6"/>
        <end position="165"/>
    </location>
</feature>
<organism evidence="2 3">
    <name type="scientific">Sulfidibacter corallicola</name>
    <dbReference type="NCBI Taxonomy" id="2818388"/>
    <lineage>
        <taxon>Bacteria</taxon>
        <taxon>Pseudomonadati</taxon>
        <taxon>Acidobacteriota</taxon>
        <taxon>Holophagae</taxon>
        <taxon>Acanthopleuribacterales</taxon>
        <taxon>Acanthopleuribacteraceae</taxon>
        <taxon>Sulfidibacter</taxon>
    </lineage>
</organism>